<feature type="compositionally biased region" description="Low complexity" evidence="1">
    <location>
        <begin position="40"/>
        <end position="52"/>
    </location>
</feature>
<dbReference type="PROSITE" id="PS51257">
    <property type="entry name" value="PROKAR_LIPOPROTEIN"/>
    <property type="match status" value="1"/>
</dbReference>
<evidence type="ECO:0000256" key="1">
    <source>
        <dbReference type="SAM" id="MobiDB-lite"/>
    </source>
</evidence>
<comment type="caution">
    <text evidence="2">The sequence shown here is derived from an EMBL/GenBank/DDBJ whole genome shotgun (WGS) entry which is preliminary data.</text>
</comment>
<dbReference type="Pfam" id="PF24381">
    <property type="entry name" value="DUF7537"/>
    <property type="match status" value="1"/>
</dbReference>
<dbReference type="RefSeq" id="WP_247413646.1">
    <property type="nucleotide sequence ID" value="NZ_JALLGW010000001.1"/>
</dbReference>
<dbReference type="Gene3D" id="2.50.20.20">
    <property type="match status" value="1"/>
</dbReference>
<evidence type="ECO:0000313" key="3">
    <source>
        <dbReference type="Proteomes" id="UP001596099"/>
    </source>
</evidence>
<accession>A0ABD5RJD4</accession>
<dbReference type="InterPro" id="IPR055959">
    <property type="entry name" value="DUF7537"/>
</dbReference>
<keyword evidence="3" id="KW-1185">Reference proteome</keyword>
<gene>
    <name evidence="2" type="ORF">ACFPYI_05185</name>
</gene>
<reference evidence="2 3" key="1">
    <citation type="journal article" date="2019" name="Int. J. Syst. Evol. Microbiol.">
        <title>The Global Catalogue of Microorganisms (GCM) 10K type strain sequencing project: providing services to taxonomists for standard genome sequencing and annotation.</title>
        <authorList>
            <consortium name="The Broad Institute Genomics Platform"/>
            <consortium name="The Broad Institute Genome Sequencing Center for Infectious Disease"/>
            <person name="Wu L."/>
            <person name="Ma J."/>
        </authorList>
    </citation>
    <scope>NUCLEOTIDE SEQUENCE [LARGE SCALE GENOMIC DNA]</scope>
    <source>
        <strain evidence="2 3">CGMCC 1.12543</strain>
    </source>
</reference>
<feature type="compositionally biased region" description="Polar residues" evidence="1">
    <location>
        <begin position="26"/>
        <end position="39"/>
    </location>
</feature>
<name>A0ABD5RJD4_9EURY</name>
<dbReference type="AlphaFoldDB" id="A0ABD5RJD4"/>
<proteinExistence type="predicted"/>
<feature type="region of interest" description="Disordered" evidence="1">
    <location>
        <begin position="22"/>
        <end position="52"/>
    </location>
</feature>
<evidence type="ECO:0000313" key="2">
    <source>
        <dbReference type="EMBL" id="MFC5970722.1"/>
    </source>
</evidence>
<dbReference type="Proteomes" id="UP001596099">
    <property type="component" value="Unassembled WGS sequence"/>
</dbReference>
<protein>
    <submittedName>
        <fullName evidence="2">DUF6612 family protein</fullName>
    </submittedName>
</protein>
<organism evidence="2 3">
    <name type="scientific">Halomarina salina</name>
    <dbReference type="NCBI Taxonomy" id="1872699"/>
    <lineage>
        <taxon>Archaea</taxon>
        <taxon>Methanobacteriati</taxon>
        <taxon>Methanobacteriota</taxon>
        <taxon>Stenosarchaea group</taxon>
        <taxon>Halobacteria</taxon>
        <taxon>Halobacteriales</taxon>
        <taxon>Natronomonadaceae</taxon>
        <taxon>Halomarina</taxon>
    </lineage>
</organism>
<sequence>MRRALPVVLALLLVLAGCSGLGGQSADPTTTGDETTAPNATERPTDTTTETTQLASAEAVRADTLAALDAVETYRVTANQTSRVSGNVQRTVHVNSTGVFDRTAREARLDQSQQGAGVSVDSVSYLVDQTLYQRSPTLARQYDSNWVAIDASENYSRFWDQYDTLTRQRELLNVSSVSLDGTETVDGQEAYVLEAEATDEQFERLGVNVTRQGLDVSNVSATFYVDVETNRLVASTTNIDARQTLNGQTVAIEQRLDLRFDDYDAPVSIDLPSEAEETAVSIGNQTSVGA</sequence>
<dbReference type="EMBL" id="JBHSQH010000001">
    <property type="protein sequence ID" value="MFC5970722.1"/>
    <property type="molecule type" value="Genomic_DNA"/>
</dbReference>